<dbReference type="InterPro" id="IPR001214">
    <property type="entry name" value="SET_dom"/>
</dbReference>
<proteinExistence type="predicted"/>
<dbReference type="Proteomes" id="UP000077248">
    <property type="component" value="Unassembled WGS sequence"/>
</dbReference>
<dbReference type="SUPFAM" id="SSF82199">
    <property type="entry name" value="SET domain"/>
    <property type="match status" value="1"/>
</dbReference>
<feature type="domain" description="SET" evidence="1">
    <location>
        <begin position="353"/>
        <end position="546"/>
    </location>
</feature>
<dbReference type="SUPFAM" id="SSF48452">
    <property type="entry name" value="TPR-like"/>
    <property type="match status" value="1"/>
</dbReference>
<dbReference type="AlphaFoldDB" id="A0A177D9H8"/>
<sequence>MDVCKDVDNYMQYIQQHRRVLQDAKKRRGQRPRDRKDRHVMLLEFMMVSMSTAQRTGKKDTQNIHLSFVSPAYPPCNTALKNLKPIKIEELRLETHHRGRFLLLRVVTPPNRMTGILVLVEDEYGDVVILQLYQQEDEVSRPATNVVDKGIVLIVKEPFFKVTASGDYSLRADHLSDIVFLNSDDTRIPQSWRPRLLEIGKCANTLKLEGNAHVGKGEYWQAIEKYSNALVYSSAPSEMNVIKRNRAMAYLKTKQYDAALSDTGFPEFGEEASEKALFRVAEALYYLRQYGDCYEVLEQLCKLFPSNNEAIAALTRARRRCDEGSTGQFDFKLLHAEAKRYSPPHLDHATYIGPVEVRKVTGKGRGLFTTKPMKAGDLVLCEKAFSHAHVDDREKGNANITLLVNVETNRAFMGGQADLIQSITQKLYKNPSMAPDFTNLHHGDYKAVDVQFVDGQPVIDTFLVERTMSLNVFGCPVTTLKSHTEVTSNNFSKENANFHSCGIWIKASYINHSCLGNVRRSFIGDMMIVRAAKDLDVGTELMFPYEAPEGIYTSKTERKFKNWGFVCTCALCEDIKATKPSEVTKRKNLLAQLDRLCKFGMIPQDMSTKFERLLKALNETYARPAEEVPRLSLWDPQLLLTRIYMGKLDLTKGLESARKTLQTLGFVVTGLDRTSEALVVLKWGHTVDHLVEVFLHARSALEQLGLSEKSKQAKHYARVAYRILVGEDTSFGDTYLSFRDLE</sequence>
<dbReference type="Pfam" id="PF00856">
    <property type="entry name" value="SET"/>
    <property type="match status" value="1"/>
</dbReference>
<evidence type="ECO:0000259" key="1">
    <source>
        <dbReference type="PROSITE" id="PS50280"/>
    </source>
</evidence>
<dbReference type="CDD" id="cd20071">
    <property type="entry name" value="SET_SMYD"/>
    <property type="match status" value="1"/>
</dbReference>
<gene>
    <name evidence="2" type="ORF">CC77DRAFT_1098345</name>
</gene>
<dbReference type="PROSITE" id="PS50280">
    <property type="entry name" value="SET"/>
    <property type="match status" value="1"/>
</dbReference>
<dbReference type="Gene3D" id="1.25.40.10">
    <property type="entry name" value="Tetratricopeptide repeat domain"/>
    <property type="match status" value="1"/>
</dbReference>
<name>A0A177D9H8_ALTAL</name>
<dbReference type="GeneID" id="29115539"/>
<dbReference type="KEGG" id="aalt:CC77DRAFT_1098345"/>
<dbReference type="EMBL" id="KV441490">
    <property type="protein sequence ID" value="OAG16186.1"/>
    <property type="molecule type" value="Genomic_DNA"/>
</dbReference>
<dbReference type="InterPro" id="IPR011990">
    <property type="entry name" value="TPR-like_helical_dom_sf"/>
</dbReference>
<protein>
    <recommendedName>
        <fullName evidence="1">SET domain-containing protein</fullName>
    </recommendedName>
</protein>
<evidence type="ECO:0000313" key="3">
    <source>
        <dbReference type="Proteomes" id="UP000077248"/>
    </source>
</evidence>
<reference evidence="2 3" key="1">
    <citation type="submission" date="2016-05" db="EMBL/GenBank/DDBJ databases">
        <title>Comparative analysis of secretome profiles of manganese(II)-oxidizing ascomycete fungi.</title>
        <authorList>
            <consortium name="DOE Joint Genome Institute"/>
            <person name="Zeiner C.A."/>
            <person name="Purvine S.O."/>
            <person name="Zink E.M."/>
            <person name="Wu S."/>
            <person name="Pasa-Tolic L."/>
            <person name="Chaput D.L."/>
            <person name="Haridas S."/>
            <person name="Grigoriev I.V."/>
            <person name="Santelli C.M."/>
            <person name="Hansel C.M."/>
        </authorList>
    </citation>
    <scope>NUCLEOTIDE SEQUENCE [LARGE SCALE GENOMIC DNA]</scope>
    <source>
        <strain evidence="2 3">SRC1lrK2f</strain>
    </source>
</reference>
<organism evidence="2 3">
    <name type="scientific">Alternaria alternata</name>
    <name type="common">Alternaria rot fungus</name>
    <name type="synonym">Torula alternata</name>
    <dbReference type="NCBI Taxonomy" id="5599"/>
    <lineage>
        <taxon>Eukaryota</taxon>
        <taxon>Fungi</taxon>
        <taxon>Dikarya</taxon>
        <taxon>Ascomycota</taxon>
        <taxon>Pezizomycotina</taxon>
        <taxon>Dothideomycetes</taxon>
        <taxon>Pleosporomycetidae</taxon>
        <taxon>Pleosporales</taxon>
        <taxon>Pleosporineae</taxon>
        <taxon>Pleosporaceae</taxon>
        <taxon>Alternaria</taxon>
        <taxon>Alternaria sect. Alternaria</taxon>
        <taxon>Alternaria alternata complex</taxon>
    </lineage>
</organism>
<dbReference type="Gene3D" id="2.170.270.10">
    <property type="entry name" value="SET domain"/>
    <property type="match status" value="1"/>
</dbReference>
<dbReference type="SMART" id="SM00028">
    <property type="entry name" value="TPR"/>
    <property type="match status" value="2"/>
</dbReference>
<dbReference type="RefSeq" id="XP_018381607.1">
    <property type="nucleotide sequence ID" value="XM_018529945.1"/>
</dbReference>
<dbReference type="PANTHER" id="PTHR47643">
    <property type="entry name" value="TPR DOMAIN PROTEIN (AFU_ORTHOLOGUE AFUA_5G12710)"/>
    <property type="match status" value="1"/>
</dbReference>
<dbReference type="InterPro" id="IPR053209">
    <property type="entry name" value="Gramillin-biosynth_MTr"/>
</dbReference>
<accession>A0A177D9H8</accession>
<dbReference type="STRING" id="5599.A0A177D9H8"/>
<keyword evidence="3" id="KW-1185">Reference proteome</keyword>
<dbReference type="PANTHER" id="PTHR47643:SF2">
    <property type="entry name" value="TPR DOMAIN PROTEIN (AFU_ORTHOLOGUE AFUA_5G12710)"/>
    <property type="match status" value="1"/>
</dbReference>
<evidence type="ECO:0000313" key="2">
    <source>
        <dbReference type="EMBL" id="OAG16186.1"/>
    </source>
</evidence>
<dbReference type="OMA" id="NLQHWGF"/>
<dbReference type="VEuPathDB" id="FungiDB:CC77DRAFT_1098345"/>
<dbReference type="InterPro" id="IPR046341">
    <property type="entry name" value="SET_dom_sf"/>
</dbReference>
<dbReference type="InterPro" id="IPR019734">
    <property type="entry name" value="TPR_rpt"/>
</dbReference>